<reference evidence="1 2" key="1">
    <citation type="journal article" date="2019" name="Commun. Biol.">
        <title>The bagworm genome reveals a unique fibroin gene that provides high tensile strength.</title>
        <authorList>
            <person name="Kono N."/>
            <person name="Nakamura H."/>
            <person name="Ohtoshi R."/>
            <person name="Tomita M."/>
            <person name="Numata K."/>
            <person name="Arakawa K."/>
        </authorList>
    </citation>
    <scope>NUCLEOTIDE SEQUENCE [LARGE SCALE GENOMIC DNA]</scope>
</reference>
<evidence type="ECO:0000313" key="2">
    <source>
        <dbReference type="Proteomes" id="UP000299102"/>
    </source>
</evidence>
<proteinExistence type="predicted"/>
<evidence type="ECO:0000313" key="1">
    <source>
        <dbReference type="EMBL" id="GBP48963.1"/>
    </source>
</evidence>
<name>A0A4C1WD44_EUMVA</name>
<keyword evidence="2" id="KW-1185">Reference proteome</keyword>
<dbReference type="AlphaFoldDB" id="A0A4C1WD44"/>
<comment type="caution">
    <text evidence="1">The sequence shown here is derived from an EMBL/GenBank/DDBJ whole genome shotgun (WGS) entry which is preliminary data.</text>
</comment>
<accession>A0A4C1WD44</accession>
<dbReference type="EMBL" id="BGZK01000534">
    <property type="protein sequence ID" value="GBP48963.1"/>
    <property type="molecule type" value="Genomic_DNA"/>
</dbReference>
<gene>
    <name evidence="1" type="ORF">EVAR_32299_1</name>
</gene>
<protein>
    <submittedName>
        <fullName evidence="1">Uncharacterized protein</fullName>
    </submittedName>
</protein>
<organism evidence="1 2">
    <name type="scientific">Eumeta variegata</name>
    <name type="common">Bagworm moth</name>
    <name type="synonym">Eumeta japonica</name>
    <dbReference type="NCBI Taxonomy" id="151549"/>
    <lineage>
        <taxon>Eukaryota</taxon>
        <taxon>Metazoa</taxon>
        <taxon>Ecdysozoa</taxon>
        <taxon>Arthropoda</taxon>
        <taxon>Hexapoda</taxon>
        <taxon>Insecta</taxon>
        <taxon>Pterygota</taxon>
        <taxon>Neoptera</taxon>
        <taxon>Endopterygota</taxon>
        <taxon>Lepidoptera</taxon>
        <taxon>Glossata</taxon>
        <taxon>Ditrysia</taxon>
        <taxon>Tineoidea</taxon>
        <taxon>Psychidae</taxon>
        <taxon>Oiketicinae</taxon>
        <taxon>Eumeta</taxon>
    </lineage>
</organism>
<sequence>MGTALLPLRIPRVPKAKMVCQRPARLVSRNVKVDNSESRASSGDLHLQARVPVARSPYIIPPSSLSINLLLPKRRVTHRRYLLDCEYLFVVLNICFLMFIPCGACDITRKNTTNGKMKHAVNAFKAAQTGAVKRTLTLRQSLGQCRAMTRNGCQVVTGRTLRPLIRS</sequence>
<dbReference type="Proteomes" id="UP000299102">
    <property type="component" value="Unassembled WGS sequence"/>
</dbReference>